<keyword evidence="3" id="KW-1185">Reference proteome</keyword>
<dbReference type="RefSeq" id="XP_040676246.1">
    <property type="nucleotide sequence ID" value="XM_040825689.1"/>
</dbReference>
<feature type="chain" id="PRO_5002081460" evidence="1">
    <location>
        <begin position="23"/>
        <end position="65"/>
    </location>
</feature>
<gene>
    <name evidence="2" type="ORF">MAM_06891</name>
</gene>
<sequence length="65" mass="6995">MLFPSTFIPAALLFLGAAVVSARPVSEVATESSAAAPESYAVSAILRYRQKEKRDVEDLVVRVAE</sequence>
<dbReference type="GeneID" id="63741346"/>
<dbReference type="Proteomes" id="UP000030816">
    <property type="component" value="Unassembled WGS sequence"/>
</dbReference>
<accession>A0A0B2WQB2</accession>
<organism evidence="2 3">
    <name type="scientific">Metarhizium album (strain ARSEF 1941)</name>
    <dbReference type="NCBI Taxonomy" id="1081103"/>
    <lineage>
        <taxon>Eukaryota</taxon>
        <taxon>Fungi</taxon>
        <taxon>Dikarya</taxon>
        <taxon>Ascomycota</taxon>
        <taxon>Pezizomycotina</taxon>
        <taxon>Sordariomycetes</taxon>
        <taxon>Hypocreomycetidae</taxon>
        <taxon>Hypocreales</taxon>
        <taxon>Clavicipitaceae</taxon>
        <taxon>Metarhizium</taxon>
    </lineage>
</organism>
<dbReference type="EMBL" id="AZHE01000025">
    <property type="protein sequence ID" value="KHN95180.1"/>
    <property type="molecule type" value="Genomic_DNA"/>
</dbReference>
<comment type="caution">
    <text evidence="2">The sequence shown here is derived from an EMBL/GenBank/DDBJ whole genome shotgun (WGS) entry which is preliminary data.</text>
</comment>
<protein>
    <submittedName>
        <fullName evidence="2">Uncharacterized protein</fullName>
    </submittedName>
</protein>
<evidence type="ECO:0000313" key="3">
    <source>
        <dbReference type="Proteomes" id="UP000030816"/>
    </source>
</evidence>
<feature type="signal peptide" evidence="1">
    <location>
        <begin position="1"/>
        <end position="22"/>
    </location>
</feature>
<evidence type="ECO:0000256" key="1">
    <source>
        <dbReference type="SAM" id="SignalP"/>
    </source>
</evidence>
<dbReference type="HOGENOM" id="CLU_2868150_0_0_1"/>
<keyword evidence="1" id="KW-0732">Signal</keyword>
<evidence type="ECO:0000313" key="2">
    <source>
        <dbReference type="EMBL" id="KHN95180.1"/>
    </source>
</evidence>
<reference evidence="2 3" key="1">
    <citation type="journal article" date="2014" name="Proc. Natl. Acad. Sci. U.S.A.">
        <title>Trajectory and genomic determinants of fungal-pathogen speciation and host adaptation.</title>
        <authorList>
            <person name="Hu X."/>
            <person name="Xiao G."/>
            <person name="Zheng P."/>
            <person name="Shang Y."/>
            <person name="Su Y."/>
            <person name="Zhang X."/>
            <person name="Liu X."/>
            <person name="Zhan S."/>
            <person name="St Leger R.J."/>
            <person name="Wang C."/>
        </authorList>
    </citation>
    <scope>NUCLEOTIDE SEQUENCE [LARGE SCALE GENOMIC DNA]</scope>
    <source>
        <strain evidence="2 3">ARSEF 1941</strain>
    </source>
</reference>
<name>A0A0B2WQB2_METAS</name>
<proteinExistence type="predicted"/>
<dbReference type="AlphaFoldDB" id="A0A0B2WQB2"/>